<dbReference type="CDD" id="cd03443">
    <property type="entry name" value="PaaI_thioesterase"/>
    <property type="match status" value="1"/>
</dbReference>
<dbReference type="InterPro" id="IPR003736">
    <property type="entry name" value="PAAI_dom"/>
</dbReference>
<dbReference type="NCBIfam" id="TIGR00369">
    <property type="entry name" value="unchar_dom_1"/>
    <property type="match status" value="1"/>
</dbReference>
<reference evidence="3" key="1">
    <citation type="submission" date="2016-11" db="EMBL/GenBank/DDBJ databases">
        <authorList>
            <person name="Jaros S."/>
            <person name="Januszkiewicz K."/>
            <person name="Wedrychowicz H."/>
        </authorList>
    </citation>
    <scope>NUCLEOTIDE SEQUENCE [LARGE SCALE GENOMIC DNA]</scope>
    <source>
        <strain evidence="3">Y48</strain>
    </source>
</reference>
<protein>
    <recommendedName>
        <fullName evidence="2">Thioesterase domain-containing protein</fullName>
    </recommendedName>
</protein>
<dbReference type="PANTHER" id="PTHR43240">
    <property type="entry name" value="1,4-DIHYDROXY-2-NAPHTHOYL-COA THIOESTERASE 1"/>
    <property type="match status" value="1"/>
</dbReference>
<proteinExistence type="predicted"/>
<organism evidence="3 4">
    <name type="scientific">Nocardia mangyaensis</name>
    <dbReference type="NCBI Taxonomy" id="2213200"/>
    <lineage>
        <taxon>Bacteria</taxon>
        <taxon>Bacillati</taxon>
        <taxon>Actinomycetota</taxon>
        <taxon>Actinomycetes</taxon>
        <taxon>Mycobacteriales</taxon>
        <taxon>Nocardiaceae</taxon>
        <taxon>Nocardia</taxon>
    </lineage>
</organism>
<dbReference type="KEGG" id="nsl:BOX37_13340"/>
<dbReference type="AlphaFoldDB" id="A0A1J0W205"/>
<evidence type="ECO:0000313" key="3">
    <source>
        <dbReference type="EMBL" id="APE38302.1"/>
    </source>
</evidence>
<keyword evidence="4" id="KW-1185">Reference proteome</keyword>
<dbReference type="InterPro" id="IPR006683">
    <property type="entry name" value="Thioestr_dom"/>
</dbReference>
<keyword evidence="1" id="KW-0378">Hydrolase</keyword>
<dbReference type="GO" id="GO:0005829">
    <property type="term" value="C:cytosol"/>
    <property type="evidence" value="ECO:0007669"/>
    <property type="project" value="TreeGrafter"/>
</dbReference>
<dbReference type="Pfam" id="PF03061">
    <property type="entry name" value="4HBT"/>
    <property type="match status" value="1"/>
</dbReference>
<dbReference type="SUPFAM" id="SSF54637">
    <property type="entry name" value="Thioesterase/thiol ester dehydrase-isomerase"/>
    <property type="match status" value="1"/>
</dbReference>
<dbReference type="GO" id="GO:0061522">
    <property type="term" value="F:1,4-dihydroxy-2-naphthoyl-CoA thioesterase activity"/>
    <property type="evidence" value="ECO:0007669"/>
    <property type="project" value="TreeGrafter"/>
</dbReference>
<dbReference type="PANTHER" id="PTHR43240:SF1">
    <property type="entry name" value="BLR5584 PROTEIN"/>
    <property type="match status" value="1"/>
</dbReference>
<dbReference type="Proteomes" id="UP000183810">
    <property type="component" value="Chromosome"/>
</dbReference>
<evidence type="ECO:0000256" key="1">
    <source>
        <dbReference type="ARBA" id="ARBA00022801"/>
    </source>
</evidence>
<evidence type="ECO:0000313" key="4">
    <source>
        <dbReference type="Proteomes" id="UP000183810"/>
    </source>
</evidence>
<feature type="domain" description="Thioesterase" evidence="2">
    <location>
        <begin position="75"/>
        <end position="151"/>
    </location>
</feature>
<dbReference type="InterPro" id="IPR029069">
    <property type="entry name" value="HotDog_dom_sf"/>
</dbReference>
<evidence type="ECO:0000259" key="2">
    <source>
        <dbReference type="Pfam" id="PF03061"/>
    </source>
</evidence>
<dbReference type="EMBL" id="CP018082">
    <property type="protein sequence ID" value="APE38302.1"/>
    <property type="molecule type" value="Genomic_DNA"/>
</dbReference>
<dbReference type="Gene3D" id="3.10.129.10">
    <property type="entry name" value="Hotdog Thioesterase"/>
    <property type="match status" value="1"/>
</dbReference>
<sequence length="165" mass="17422">MADGTSELRVRWSDPAAVALRAFQMSREELMAGMTSGELANPPIGELMNFRVAEAEPGRVVVELTPDQRHQNVIGIVAGGVIGTVLDAAMWIAVQSRVGEGSIVSTTGLNINLLRRVTGETGVLRAVATPLHVGRSAAAAQAQLLDSTDRLYAQATANFIVMGAR</sequence>
<gene>
    <name evidence="3" type="ORF">BOX37_13340</name>
</gene>
<accession>A0A1J0W205</accession>
<name>A0A1J0W205_9NOCA</name>